<dbReference type="EMBL" id="AY625898">
    <property type="protein sequence ID" value="AAT47211.1"/>
    <property type="molecule type" value="Genomic_DNA"/>
</dbReference>
<gene>
    <name evidence="1" type="ORF">4</name>
</gene>
<proteinExistence type="predicted"/>
<dbReference type="RefSeq" id="YP_164268.1">
    <property type="nucleotide sequence ID" value="NC_006552.1"/>
</dbReference>
<reference evidence="1 2" key="1">
    <citation type="journal article" date="2005" name="Gene">
        <title>The genome of the Pseudomonas aeruginosa generalized transducing bacteriophage F116.</title>
        <authorList>
            <person name="Byrne M."/>
            <person name="Kropinski A.M."/>
        </authorList>
    </citation>
    <scope>NUCLEOTIDE SEQUENCE</scope>
</reference>
<protein>
    <submittedName>
        <fullName evidence="1">Uncharacterized protein</fullName>
    </submittedName>
</protein>
<name>Q5QF36_9CAUD</name>
<dbReference type="KEGG" id="vg:3197231"/>
<dbReference type="Proteomes" id="UP000002118">
    <property type="component" value="Segment"/>
</dbReference>
<evidence type="ECO:0000313" key="2">
    <source>
        <dbReference type="Proteomes" id="UP000002118"/>
    </source>
</evidence>
<evidence type="ECO:0000313" key="1">
    <source>
        <dbReference type="EMBL" id="AAT47211.1"/>
    </source>
</evidence>
<sequence>MAQPLSTTRSVPLTRTNWPAPFFCRRTCAARCWRKWPPSATWPPSSTCSPRCWAWPTPSPRTAVRWWS</sequence>
<keyword evidence="2" id="KW-1185">Reference proteome</keyword>
<accession>Q5QF36</accession>
<organism evidence="1 2">
    <name type="scientific">Pseudomonas phage F116</name>
    <dbReference type="NCBI Taxonomy" id="2679904"/>
    <lineage>
        <taxon>Viruses</taxon>
        <taxon>Duplodnaviria</taxon>
        <taxon>Heunggongvirae</taxon>
        <taxon>Uroviricota</taxon>
        <taxon>Caudoviricetes</taxon>
        <taxon>Hollowayvirus</taxon>
        <taxon>Hollowayvirus F116</taxon>
    </lineage>
</organism>